<name>A0ABM8IXR1_9CREN</name>
<evidence type="ECO:0000313" key="2">
    <source>
        <dbReference type="Proteomes" id="UP001341135"/>
    </source>
</evidence>
<protein>
    <recommendedName>
        <fullName evidence="3">Transcriptional regulator HTH-type FeoC domain-containing protein</fullName>
    </recommendedName>
</protein>
<sequence>MPAESSDVCRVVRALASRGIASAEYLAAVTGLPRHRVEMVLALLEASRLVERVDPAGGSPCSRCPLAGLCGAGPGAGAGRRTSFYRLARLALEACKEE</sequence>
<dbReference type="RefSeq" id="WP_338249583.1">
    <property type="nucleotide sequence ID" value="NZ_AP028907.1"/>
</dbReference>
<dbReference type="GeneID" id="89289920"/>
<accession>A0ABM8IXR1</accession>
<dbReference type="Gene3D" id="1.10.10.10">
    <property type="entry name" value="Winged helix-like DNA-binding domain superfamily/Winged helix DNA-binding domain"/>
    <property type="match status" value="1"/>
</dbReference>
<organism evidence="1 2">
    <name type="scientific">Pyrodictium abyssi</name>
    <dbReference type="NCBI Taxonomy" id="54256"/>
    <lineage>
        <taxon>Archaea</taxon>
        <taxon>Thermoproteota</taxon>
        <taxon>Thermoprotei</taxon>
        <taxon>Desulfurococcales</taxon>
        <taxon>Pyrodictiaceae</taxon>
        <taxon>Pyrodictium</taxon>
    </lineage>
</organism>
<gene>
    <name evidence="1" type="ORF">PABY_19130</name>
</gene>
<dbReference type="EMBL" id="AP028907">
    <property type="protein sequence ID" value="BES82346.1"/>
    <property type="molecule type" value="Genomic_DNA"/>
</dbReference>
<dbReference type="Proteomes" id="UP001341135">
    <property type="component" value="Chromosome"/>
</dbReference>
<dbReference type="InterPro" id="IPR036388">
    <property type="entry name" value="WH-like_DNA-bd_sf"/>
</dbReference>
<evidence type="ECO:0008006" key="3">
    <source>
        <dbReference type="Google" id="ProtNLM"/>
    </source>
</evidence>
<reference evidence="1 2" key="1">
    <citation type="submission" date="2023-09" db="EMBL/GenBank/DDBJ databases">
        <title>Pyrofollis japonicus gen. nov. sp. nov., a novel member of the family Pyrodictiaceae isolated from the Iheya North hydrothermal field.</title>
        <authorList>
            <person name="Miyazaki U."/>
            <person name="Sanari M."/>
            <person name="Tame A."/>
            <person name="Kitajima M."/>
            <person name="Okamoto A."/>
            <person name="Sawayama S."/>
            <person name="Miyazaki J."/>
            <person name="Takai K."/>
            <person name="Nakagawa S."/>
        </authorList>
    </citation>
    <scope>NUCLEOTIDE SEQUENCE [LARGE SCALE GENOMIC DNA]</scope>
    <source>
        <strain evidence="1 2">AV2</strain>
    </source>
</reference>
<evidence type="ECO:0000313" key="1">
    <source>
        <dbReference type="EMBL" id="BES82346.1"/>
    </source>
</evidence>
<proteinExistence type="predicted"/>
<keyword evidence="2" id="KW-1185">Reference proteome</keyword>